<name>A0A1F6V7T6_9BACT</name>
<proteinExistence type="predicted"/>
<dbReference type="InterPro" id="IPR047216">
    <property type="entry name" value="Endonuclease_DUF559_bact"/>
</dbReference>
<dbReference type="SUPFAM" id="SSF52980">
    <property type="entry name" value="Restriction endonuclease-like"/>
    <property type="match status" value="1"/>
</dbReference>
<dbReference type="PANTHER" id="PTHR38590:SF1">
    <property type="entry name" value="BLL0828 PROTEIN"/>
    <property type="match status" value="1"/>
</dbReference>
<accession>A0A1F6V7T6</accession>
<dbReference type="AlphaFoldDB" id="A0A1F6V7T6"/>
<protein>
    <recommendedName>
        <fullName evidence="1">DUF559 domain-containing protein</fullName>
    </recommendedName>
</protein>
<dbReference type="Proteomes" id="UP000177370">
    <property type="component" value="Unassembled WGS sequence"/>
</dbReference>
<dbReference type="Gene3D" id="3.40.960.10">
    <property type="entry name" value="VSR Endonuclease"/>
    <property type="match status" value="1"/>
</dbReference>
<comment type="caution">
    <text evidence="2">The sequence shown here is derived from an EMBL/GenBank/DDBJ whole genome shotgun (WGS) entry which is preliminary data.</text>
</comment>
<gene>
    <name evidence="2" type="ORF">A2647_00275</name>
</gene>
<feature type="domain" description="DUF559" evidence="1">
    <location>
        <begin position="9"/>
        <end position="114"/>
    </location>
</feature>
<evidence type="ECO:0000259" key="1">
    <source>
        <dbReference type="Pfam" id="PF04480"/>
    </source>
</evidence>
<dbReference type="InterPro" id="IPR007569">
    <property type="entry name" value="DUF559"/>
</dbReference>
<dbReference type="Pfam" id="PF04480">
    <property type="entry name" value="DUF559"/>
    <property type="match status" value="1"/>
</dbReference>
<dbReference type="EMBL" id="MFTP01000012">
    <property type="protein sequence ID" value="OGI65801.1"/>
    <property type="molecule type" value="Genomic_DNA"/>
</dbReference>
<evidence type="ECO:0000313" key="3">
    <source>
        <dbReference type="Proteomes" id="UP000177370"/>
    </source>
</evidence>
<dbReference type="InterPro" id="IPR011335">
    <property type="entry name" value="Restrct_endonuc-II-like"/>
</dbReference>
<evidence type="ECO:0000313" key="2">
    <source>
        <dbReference type="EMBL" id="OGI65801.1"/>
    </source>
</evidence>
<dbReference type="PANTHER" id="PTHR38590">
    <property type="entry name" value="BLL0828 PROTEIN"/>
    <property type="match status" value="1"/>
</dbReference>
<organism evidence="2 3">
    <name type="scientific">Candidatus Nomurabacteria bacterium RIFCSPHIGHO2_01_FULL_40_24b</name>
    <dbReference type="NCBI Taxonomy" id="1801739"/>
    <lineage>
        <taxon>Bacteria</taxon>
        <taxon>Candidatus Nomuraibacteriota</taxon>
    </lineage>
</organism>
<reference evidence="2 3" key="1">
    <citation type="journal article" date="2016" name="Nat. Commun.">
        <title>Thousands of microbial genomes shed light on interconnected biogeochemical processes in an aquifer system.</title>
        <authorList>
            <person name="Anantharaman K."/>
            <person name="Brown C.T."/>
            <person name="Hug L.A."/>
            <person name="Sharon I."/>
            <person name="Castelle C.J."/>
            <person name="Probst A.J."/>
            <person name="Thomas B.C."/>
            <person name="Singh A."/>
            <person name="Wilkins M.J."/>
            <person name="Karaoz U."/>
            <person name="Brodie E.L."/>
            <person name="Williams K.H."/>
            <person name="Hubbard S.S."/>
            <person name="Banfield J.F."/>
        </authorList>
    </citation>
    <scope>NUCLEOTIDE SEQUENCE [LARGE SCALE GENOMIC DNA]</scope>
</reference>
<dbReference type="CDD" id="cd01038">
    <property type="entry name" value="Endonuclease_DUF559"/>
    <property type="match status" value="1"/>
</dbReference>
<sequence>MFIYNDPKLKSRRKELRHGETNEEKLLWASLRRKKLGFKFTRQYSVGPFILDFYCVEKRIAIELDGFQHLENKDYDKKRDDYLSFNDIKVFRFWNREVSANMDKVLKRITKELETFPRPNVGGGQVGV</sequence>